<evidence type="ECO:0000256" key="5">
    <source>
        <dbReference type="ARBA" id="ARBA00023157"/>
    </source>
</evidence>
<dbReference type="SMART" id="SM00645">
    <property type="entry name" value="Pept_C1"/>
    <property type="match status" value="1"/>
</dbReference>
<evidence type="ECO:0000256" key="2">
    <source>
        <dbReference type="ARBA" id="ARBA00001923"/>
    </source>
</evidence>
<evidence type="ECO:0000256" key="6">
    <source>
        <dbReference type="ARBA" id="ARBA00023214"/>
    </source>
</evidence>
<keyword evidence="10" id="KW-1185">Reference proteome</keyword>
<dbReference type="EC" id="3.4.14.1" evidence="4"/>
<evidence type="ECO:0000313" key="9">
    <source>
        <dbReference type="EMBL" id="KAG8227420.1"/>
    </source>
</evidence>
<feature type="signal peptide" evidence="7">
    <location>
        <begin position="1"/>
        <end position="25"/>
    </location>
</feature>
<dbReference type="OrthoDB" id="3789175at2759"/>
<dbReference type="SUPFAM" id="SSF75001">
    <property type="entry name" value="Dipeptidyl peptidase I (cathepsin C), exclusion domain"/>
    <property type="match status" value="1"/>
</dbReference>
<evidence type="ECO:0000256" key="1">
    <source>
        <dbReference type="ARBA" id="ARBA00000738"/>
    </source>
</evidence>
<dbReference type="InterPro" id="IPR014882">
    <property type="entry name" value="CathepsinC_exc"/>
</dbReference>
<evidence type="ECO:0000259" key="8">
    <source>
        <dbReference type="SMART" id="SM00645"/>
    </source>
</evidence>
<proteinExistence type="inferred from homology"/>
<dbReference type="Gene3D" id="3.90.70.10">
    <property type="entry name" value="Cysteine proteinases"/>
    <property type="match status" value="1"/>
</dbReference>
<evidence type="ECO:0000256" key="7">
    <source>
        <dbReference type="SAM" id="SignalP"/>
    </source>
</evidence>
<evidence type="ECO:0000313" key="10">
    <source>
        <dbReference type="Proteomes" id="UP000792457"/>
    </source>
</evidence>
<dbReference type="EMBL" id="KZ308322">
    <property type="protein sequence ID" value="KAG8227420.1"/>
    <property type="molecule type" value="Genomic_DNA"/>
</dbReference>
<feature type="chain" id="PRO_5035460382" description="dipeptidyl-peptidase I" evidence="7">
    <location>
        <begin position="26"/>
        <end position="457"/>
    </location>
</feature>
<reference evidence="9" key="2">
    <citation type="submission" date="2017-10" db="EMBL/GenBank/DDBJ databases">
        <title>Ladona fulva Genome sequencing and assembly.</title>
        <authorList>
            <person name="Murali S."/>
            <person name="Richards S."/>
            <person name="Bandaranaike D."/>
            <person name="Bellair M."/>
            <person name="Blankenburg K."/>
            <person name="Chao H."/>
            <person name="Dinh H."/>
            <person name="Doddapaneni H."/>
            <person name="Dugan-Rocha S."/>
            <person name="Elkadiri S."/>
            <person name="Gnanaolivu R."/>
            <person name="Hernandez B."/>
            <person name="Skinner E."/>
            <person name="Javaid M."/>
            <person name="Lee S."/>
            <person name="Li M."/>
            <person name="Ming W."/>
            <person name="Munidasa M."/>
            <person name="Muniz J."/>
            <person name="Nguyen L."/>
            <person name="Hughes D."/>
            <person name="Osuji N."/>
            <person name="Pu L.-L."/>
            <person name="Puazo M."/>
            <person name="Qu C."/>
            <person name="Quiroz J."/>
            <person name="Raj R."/>
            <person name="Weissenberger G."/>
            <person name="Xin Y."/>
            <person name="Zou X."/>
            <person name="Han Y."/>
            <person name="Worley K."/>
            <person name="Muzny D."/>
            <person name="Gibbs R."/>
        </authorList>
    </citation>
    <scope>NUCLEOTIDE SEQUENCE</scope>
    <source>
        <strain evidence="9">Sampled in the wild</strain>
    </source>
</reference>
<dbReference type="Pfam" id="PF08773">
    <property type="entry name" value="CathepsinC_exc"/>
    <property type="match status" value="1"/>
</dbReference>
<accession>A0A8K0NWU1</accession>
<dbReference type="InterPro" id="IPR000668">
    <property type="entry name" value="Peptidase_C1A_C"/>
</dbReference>
<comment type="catalytic activity">
    <reaction evidence="1">
        <text>Release of an N-terminal dipeptide, Xaa-Yaa-|-Zaa-, except when Xaa is Arg or Lys, or Yaa or Zaa is Pro.</text>
        <dbReference type="EC" id="3.4.14.1"/>
    </reaction>
</comment>
<dbReference type="FunFam" id="2.40.128.80:FF:000003">
    <property type="entry name" value="Cathepsin C"/>
    <property type="match status" value="1"/>
</dbReference>
<evidence type="ECO:0000256" key="4">
    <source>
        <dbReference type="ARBA" id="ARBA00012059"/>
    </source>
</evidence>
<dbReference type="InterPro" id="IPR025660">
    <property type="entry name" value="Pept_his_AS"/>
</dbReference>
<keyword evidence="5" id="KW-1015">Disulfide bond</keyword>
<reference evidence="9" key="1">
    <citation type="submission" date="2013-04" db="EMBL/GenBank/DDBJ databases">
        <authorList>
            <person name="Qu J."/>
            <person name="Murali S.C."/>
            <person name="Bandaranaike D."/>
            <person name="Bellair M."/>
            <person name="Blankenburg K."/>
            <person name="Chao H."/>
            <person name="Dinh H."/>
            <person name="Doddapaneni H."/>
            <person name="Downs B."/>
            <person name="Dugan-Rocha S."/>
            <person name="Elkadiri S."/>
            <person name="Gnanaolivu R.D."/>
            <person name="Hernandez B."/>
            <person name="Javaid M."/>
            <person name="Jayaseelan J.C."/>
            <person name="Lee S."/>
            <person name="Li M."/>
            <person name="Ming W."/>
            <person name="Munidasa M."/>
            <person name="Muniz J."/>
            <person name="Nguyen L."/>
            <person name="Ongeri F."/>
            <person name="Osuji N."/>
            <person name="Pu L.-L."/>
            <person name="Puazo M."/>
            <person name="Qu C."/>
            <person name="Quiroz J."/>
            <person name="Raj R."/>
            <person name="Weissenberger G."/>
            <person name="Xin Y."/>
            <person name="Zou X."/>
            <person name="Han Y."/>
            <person name="Richards S."/>
            <person name="Worley K."/>
            <person name="Muzny D."/>
            <person name="Gibbs R."/>
        </authorList>
    </citation>
    <scope>NUCLEOTIDE SEQUENCE</scope>
    <source>
        <strain evidence="9">Sampled in the wild</strain>
    </source>
</reference>
<sequence length="457" mass="51189">MESLNKHLFACLAIFCLVNVRSSNADIPAHCLYDSVVGTWRLHEGHRNGTNEIQCSESFDPQSTTVVELSYPNVAIDNYGNAGTWTLIYDQGFEVIVNGRSYFTFFSYEVNGDTVITHCDRTSVGWSHDVTSRNWACYYGEKDVALKPRMRKSNSFVIPKDAKHREDPDFVKRINEAQSSWKAKLYMEDDGKPMEEIVRKLGGAQARFTFPKPAPATYETKLRARKLPESFDWRNVSGVNYVSPVRNQESCGSCFAFASAAMMEARIRIKTNNEKQPVFSTQDIVSCTAYAQGCSGGFAYLIAGKYGMDYGLVEEDYNPYQGIDTACTTPKDAPRHYTAEYSYVGGYYGGSNEENMMLALVENGPVAVGFMVYPDFKQYSGGVYQYTGLSSRFNPFVIVNHAVLVVGYGVEAETGMKYWIVKNSWGDGWGLDGYFLIRRGTNEVGMESIAFEANPIP</sequence>
<dbReference type="Pfam" id="PF00112">
    <property type="entry name" value="Peptidase_C1"/>
    <property type="match status" value="1"/>
</dbReference>
<evidence type="ECO:0000256" key="3">
    <source>
        <dbReference type="ARBA" id="ARBA00008455"/>
    </source>
</evidence>
<dbReference type="PANTHER" id="PTHR12411">
    <property type="entry name" value="CYSTEINE PROTEASE FAMILY C1-RELATED"/>
    <property type="match status" value="1"/>
</dbReference>
<organism evidence="9 10">
    <name type="scientific">Ladona fulva</name>
    <name type="common">Scarce chaser dragonfly</name>
    <name type="synonym">Libellula fulva</name>
    <dbReference type="NCBI Taxonomy" id="123851"/>
    <lineage>
        <taxon>Eukaryota</taxon>
        <taxon>Metazoa</taxon>
        <taxon>Ecdysozoa</taxon>
        <taxon>Arthropoda</taxon>
        <taxon>Hexapoda</taxon>
        <taxon>Insecta</taxon>
        <taxon>Pterygota</taxon>
        <taxon>Palaeoptera</taxon>
        <taxon>Odonata</taxon>
        <taxon>Epiprocta</taxon>
        <taxon>Anisoptera</taxon>
        <taxon>Libelluloidea</taxon>
        <taxon>Libellulidae</taxon>
        <taxon>Ladona</taxon>
    </lineage>
</organism>
<keyword evidence="6" id="KW-0868">Chloride</keyword>
<comment type="cofactor">
    <cofactor evidence="2">
        <name>chloride</name>
        <dbReference type="ChEBI" id="CHEBI:17996"/>
    </cofactor>
</comment>
<dbReference type="InterPro" id="IPR013128">
    <property type="entry name" value="Peptidase_C1A"/>
</dbReference>
<dbReference type="PROSITE" id="PS00640">
    <property type="entry name" value="THIOL_PROTEASE_ASN"/>
    <property type="match status" value="1"/>
</dbReference>
<dbReference type="AlphaFoldDB" id="A0A8K0NWU1"/>
<gene>
    <name evidence="9" type="ORF">J437_LFUL000429</name>
</gene>
<dbReference type="InterPro" id="IPR025661">
    <property type="entry name" value="Pept_asp_AS"/>
</dbReference>
<feature type="domain" description="Peptidase C1A papain C-terminal" evidence="8">
    <location>
        <begin position="227"/>
        <end position="454"/>
    </location>
</feature>
<keyword evidence="7" id="KW-0732">Signal</keyword>
<dbReference type="InterPro" id="IPR038765">
    <property type="entry name" value="Papain-like_cys_pep_sf"/>
</dbReference>
<dbReference type="GO" id="GO:0006508">
    <property type="term" value="P:proteolysis"/>
    <property type="evidence" value="ECO:0007669"/>
    <property type="project" value="InterPro"/>
</dbReference>
<dbReference type="PROSITE" id="PS00639">
    <property type="entry name" value="THIOL_PROTEASE_HIS"/>
    <property type="match status" value="1"/>
</dbReference>
<comment type="caution">
    <text evidence="9">The sequence shown here is derived from an EMBL/GenBank/DDBJ whole genome shotgun (WGS) entry which is preliminary data.</text>
</comment>
<dbReference type="InterPro" id="IPR036496">
    <property type="entry name" value="CathepsinC_exc_dom_sf"/>
</dbReference>
<dbReference type="SUPFAM" id="SSF54001">
    <property type="entry name" value="Cysteine proteinases"/>
    <property type="match status" value="1"/>
</dbReference>
<dbReference type="PRINTS" id="PR00705">
    <property type="entry name" value="PAPAIN"/>
</dbReference>
<comment type="similarity">
    <text evidence="3">Belongs to the peptidase C1 family.</text>
</comment>
<dbReference type="Proteomes" id="UP000792457">
    <property type="component" value="Unassembled WGS sequence"/>
</dbReference>
<dbReference type="GO" id="GO:0008239">
    <property type="term" value="F:dipeptidyl-peptidase activity"/>
    <property type="evidence" value="ECO:0007669"/>
    <property type="project" value="UniProtKB-EC"/>
</dbReference>
<name>A0A8K0NWU1_LADFU</name>
<dbReference type="Gene3D" id="2.40.128.80">
    <property type="entry name" value="Cathepsin C, exclusion domain"/>
    <property type="match status" value="1"/>
</dbReference>
<dbReference type="GO" id="GO:0008234">
    <property type="term" value="F:cysteine-type peptidase activity"/>
    <property type="evidence" value="ECO:0007669"/>
    <property type="project" value="InterPro"/>
</dbReference>
<protein>
    <recommendedName>
        <fullName evidence="4">dipeptidyl-peptidase I</fullName>
        <ecNumber evidence="4">3.4.14.1</ecNumber>
    </recommendedName>
</protein>